<gene>
    <name evidence="2" type="ORF">SAY86_008265</name>
</gene>
<comment type="caution">
    <text evidence="2">The sequence shown here is derived from an EMBL/GenBank/DDBJ whole genome shotgun (WGS) entry which is preliminary data.</text>
</comment>
<evidence type="ECO:0000256" key="1">
    <source>
        <dbReference type="SAM" id="MobiDB-lite"/>
    </source>
</evidence>
<organism evidence="2 3">
    <name type="scientific">Trapa natans</name>
    <name type="common">Water chestnut</name>
    <dbReference type="NCBI Taxonomy" id="22666"/>
    <lineage>
        <taxon>Eukaryota</taxon>
        <taxon>Viridiplantae</taxon>
        <taxon>Streptophyta</taxon>
        <taxon>Embryophyta</taxon>
        <taxon>Tracheophyta</taxon>
        <taxon>Spermatophyta</taxon>
        <taxon>Magnoliopsida</taxon>
        <taxon>eudicotyledons</taxon>
        <taxon>Gunneridae</taxon>
        <taxon>Pentapetalae</taxon>
        <taxon>rosids</taxon>
        <taxon>malvids</taxon>
        <taxon>Myrtales</taxon>
        <taxon>Lythraceae</taxon>
        <taxon>Trapa</taxon>
    </lineage>
</organism>
<feature type="compositionally biased region" description="Low complexity" evidence="1">
    <location>
        <begin position="9"/>
        <end position="25"/>
    </location>
</feature>
<dbReference type="EMBL" id="JAXQNO010000024">
    <property type="protein sequence ID" value="KAK4762497.1"/>
    <property type="molecule type" value="Genomic_DNA"/>
</dbReference>
<feature type="region of interest" description="Disordered" evidence="1">
    <location>
        <begin position="1"/>
        <end position="44"/>
    </location>
</feature>
<accession>A0AAN7QAN8</accession>
<proteinExistence type="predicted"/>
<reference evidence="2 3" key="1">
    <citation type="journal article" date="2023" name="Hortic Res">
        <title>Pangenome of water caltrop reveals structural variations and asymmetric subgenome divergence after allopolyploidization.</title>
        <authorList>
            <person name="Zhang X."/>
            <person name="Chen Y."/>
            <person name="Wang L."/>
            <person name="Yuan Y."/>
            <person name="Fang M."/>
            <person name="Shi L."/>
            <person name="Lu R."/>
            <person name="Comes H.P."/>
            <person name="Ma Y."/>
            <person name="Chen Y."/>
            <person name="Huang G."/>
            <person name="Zhou Y."/>
            <person name="Zheng Z."/>
            <person name="Qiu Y."/>
        </authorList>
    </citation>
    <scope>NUCLEOTIDE SEQUENCE [LARGE SCALE GENOMIC DNA]</scope>
    <source>
        <strain evidence="2">F231</strain>
    </source>
</reference>
<keyword evidence="3" id="KW-1185">Reference proteome</keyword>
<evidence type="ECO:0000313" key="3">
    <source>
        <dbReference type="Proteomes" id="UP001346149"/>
    </source>
</evidence>
<evidence type="ECO:0000313" key="2">
    <source>
        <dbReference type="EMBL" id="KAK4762497.1"/>
    </source>
</evidence>
<protein>
    <submittedName>
        <fullName evidence="2">Uncharacterized protein</fullName>
    </submittedName>
</protein>
<dbReference type="Proteomes" id="UP001346149">
    <property type="component" value="Unassembled WGS sequence"/>
</dbReference>
<name>A0AAN7QAN8_TRANT</name>
<sequence>MASLKADKPAAASAQAPKAATPKSSGPSATRAAPKKTDPKPAQPRKKLYRWAVMVYAVPPGMDHLSAGFKGLPTTSPSVFLSSPAFTSFESRLFRGSLGRTAKNRPVLTLAPFGGARPEPEDIIHTRRRRRWSSFPCAMFGLKGLDLPLTTNTSLILACCLLRSFLVWKNDIYGTLLNKWR</sequence>
<dbReference type="AlphaFoldDB" id="A0AAN7QAN8"/>